<organism evidence="2 3">
    <name type="scientific">Lignipirellula cremea</name>
    <dbReference type="NCBI Taxonomy" id="2528010"/>
    <lineage>
        <taxon>Bacteria</taxon>
        <taxon>Pseudomonadati</taxon>
        <taxon>Planctomycetota</taxon>
        <taxon>Planctomycetia</taxon>
        <taxon>Pirellulales</taxon>
        <taxon>Pirellulaceae</taxon>
        <taxon>Lignipirellula</taxon>
    </lineage>
</organism>
<dbReference type="KEGG" id="lcre:Pla8534_13320"/>
<dbReference type="InterPro" id="IPR046596">
    <property type="entry name" value="DUF6655"/>
</dbReference>
<reference evidence="2 3" key="1">
    <citation type="submission" date="2019-02" db="EMBL/GenBank/DDBJ databases">
        <title>Deep-cultivation of Planctomycetes and their phenomic and genomic characterization uncovers novel biology.</title>
        <authorList>
            <person name="Wiegand S."/>
            <person name="Jogler M."/>
            <person name="Boedeker C."/>
            <person name="Pinto D."/>
            <person name="Vollmers J."/>
            <person name="Rivas-Marin E."/>
            <person name="Kohn T."/>
            <person name="Peeters S.H."/>
            <person name="Heuer A."/>
            <person name="Rast P."/>
            <person name="Oberbeckmann S."/>
            <person name="Bunk B."/>
            <person name="Jeske O."/>
            <person name="Meyerdierks A."/>
            <person name="Storesund J.E."/>
            <person name="Kallscheuer N."/>
            <person name="Luecker S."/>
            <person name="Lage O.M."/>
            <person name="Pohl T."/>
            <person name="Merkel B.J."/>
            <person name="Hornburger P."/>
            <person name="Mueller R.-W."/>
            <person name="Bruemmer F."/>
            <person name="Labrenz M."/>
            <person name="Spormann A.M."/>
            <person name="Op den Camp H."/>
            <person name="Overmann J."/>
            <person name="Amann R."/>
            <person name="Jetten M.S.M."/>
            <person name="Mascher T."/>
            <person name="Medema M.H."/>
            <person name="Devos D.P."/>
            <person name="Kaster A.-K."/>
            <person name="Ovreas L."/>
            <person name="Rohde M."/>
            <person name="Galperin M.Y."/>
            <person name="Jogler C."/>
        </authorList>
    </citation>
    <scope>NUCLEOTIDE SEQUENCE [LARGE SCALE GENOMIC DNA]</scope>
    <source>
        <strain evidence="2 3">Pla85_3_4</strain>
    </source>
</reference>
<protein>
    <submittedName>
        <fullName evidence="2">Uncharacterized protein</fullName>
    </submittedName>
</protein>
<dbReference type="PROSITE" id="PS51257">
    <property type="entry name" value="PROKAR_LIPOPROTEIN"/>
    <property type="match status" value="1"/>
</dbReference>
<dbReference type="OrthoDB" id="276267at2"/>
<dbReference type="Proteomes" id="UP000317648">
    <property type="component" value="Chromosome"/>
</dbReference>
<evidence type="ECO:0000313" key="3">
    <source>
        <dbReference type="Proteomes" id="UP000317648"/>
    </source>
</evidence>
<dbReference type="EMBL" id="CP036433">
    <property type="protein sequence ID" value="QDU93552.1"/>
    <property type="molecule type" value="Genomic_DNA"/>
</dbReference>
<dbReference type="Pfam" id="PF20360">
    <property type="entry name" value="DUF6655"/>
    <property type="match status" value="1"/>
</dbReference>
<dbReference type="RefSeq" id="WP_145050455.1">
    <property type="nucleotide sequence ID" value="NZ_CP036433.1"/>
</dbReference>
<name>A0A518DNY8_9BACT</name>
<proteinExistence type="predicted"/>
<sequence length="287" mass="30887">MRNPFLPVLMIGLAIGLLGCGTTNSRKATQQLILSSAVDRSVSRLDFSPMRNKKVYLDASYVQQIKGDNFVNSEYIISSIRQQVLASGCLLQESRNDADIIIEARVGALGADDHDLTFGVPASSGLSTAASMLPGAPAIPAIPEISVGKRYDQMGAAKIAAFAYDRTTRKPVWQSGVVSTQSTARDFWVMGAGPFHNGSIYDGMTFAGDKVRLPLISDNEIGDDTYEENLDRYNDEIVFGPKPKRTAPEVLVDYQEELGGLLPVGLAPTKASPRPASPPAVAKEKKP</sequence>
<evidence type="ECO:0000256" key="1">
    <source>
        <dbReference type="SAM" id="MobiDB-lite"/>
    </source>
</evidence>
<gene>
    <name evidence="2" type="ORF">Pla8534_13320</name>
</gene>
<keyword evidence="3" id="KW-1185">Reference proteome</keyword>
<dbReference type="AlphaFoldDB" id="A0A518DNY8"/>
<evidence type="ECO:0000313" key="2">
    <source>
        <dbReference type="EMBL" id="QDU93552.1"/>
    </source>
</evidence>
<feature type="region of interest" description="Disordered" evidence="1">
    <location>
        <begin position="265"/>
        <end position="287"/>
    </location>
</feature>
<accession>A0A518DNY8</accession>